<organism evidence="1 2">
    <name type="scientific">Paramuricea clavata</name>
    <name type="common">Red gorgonian</name>
    <name type="synonym">Violescent sea-whip</name>
    <dbReference type="NCBI Taxonomy" id="317549"/>
    <lineage>
        <taxon>Eukaryota</taxon>
        <taxon>Metazoa</taxon>
        <taxon>Cnidaria</taxon>
        <taxon>Anthozoa</taxon>
        <taxon>Octocorallia</taxon>
        <taxon>Malacalcyonacea</taxon>
        <taxon>Plexauridae</taxon>
        <taxon>Paramuricea</taxon>
    </lineage>
</organism>
<keyword evidence="2" id="KW-1185">Reference proteome</keyword>
<dbReference type="Proteomes" id="UP001152795">
    <property type="component" value="Unassembled WGS sequence"/>
</dbReference>
<evidence type="ECO:0000313" key="1">
    <source>
        <dbReference type="EMBL" id="CAB3977390.1"/>
    </source>
</evidence>
<proteinExistence type="predicted"/>
<protein>
    <submittedName>
        <fullName evidence="1">Uncharacterized protein</fullName>
    </submittedName>
</protein>
<dbReference type="EMBL" id="CACRXK020000045">
    <property type="protein sequence ID" value="CAB3977390.1"/>
    <property type="molecule type" value="Genomic_DNA"/>
</dbReference>
<reference evidence="1" key="1">
    <citation type="submission" date="2020-04" db="EMBL/GenBank/DDBJ databases">
        <authorList>
            <person name="Alioto T."/>
            <person name="Alioto T."/>
            <person name="Gomez Garrido J."/>
        </authorList>
    </citation>
    <scope>NUCLEOTIDE SEQUENCE</scope>
    <source>
        <strain evidence="1">A484AB</strain>
    </source>
</reference>
<comment type="caution">
    <text evidence="1">The sequence shown here is derived from an EMBL/GenBank/DDBJ whole genome shotgun (WGS) entry which is preliminary data.</text>
</comment>
<dbReference type="AlphaFoldDB" id="A0A6S7FRM7"/>
<sequence length="312" mass="35440">MASNYSTVKIYKRERTLLERVLGSYENGKTKTITLKQWSKKCGLQVGQMSGAGDKFIYESGIDLPFDEMEALANALPKMSKANLSINYAELGEHKDLYNNEYRTILKSSEYGGLKVCRLKKTSPPVDFAPDDANDIVDPEPSTNPKSAQVNDCWSECFDKFYINKNDDWKKISTIIRDFCCETYNLLNASSSSDVIPPTPPATPSEQKQLEPPKKRKYTNTKGSSSGEIKKKKGKIQFDEETTSEVSRSFPTVEQVRSATGVLLSFMCKYKKSCEETIAQFRYDMNKQFPFCYEQFLLASDHFETTCTKLNE</sequence>
<name>A0A6S7FRM7_PARCT</name>
<gene>
    <name evidence="1" type="ORF">PACLA_8A058986</name>
</gene>
<evidence type="ECO:0000313" key="2">
    <source>
        <dbReference type="Proteomes" id="UP001152795"/>
    </source>
</evidence>
<accession>A0A6S7FRM7</accession>